<dbReference type="Proteomes" id="UP000285908">
    <property type="component" value="Unassembled WGS sequence"/>
</dbReference>
<accession>A0A438AH39</accession>
<dbReference type="GO" id="GO:0000160">
    <property type="term" value="P:phosphorelay signal transduction system"/>
    <property type="evidence" value="ECO:0007669"/>
    <property type="project" value="InterPro"/>
</dbReference>
<evidence type="ECO:0000313" key="2">
    <source>
        <dbReference type="Proteomes" id="UP000285908"/>
    </source>
</evidence>
<sequence length="112" mass="12182">MEICWQRLNEVRDDIGVEDFADIVHLFLEETEEGLTSLDWAGPVQDRADRLHFVKGAALNLGLSGLAEGCSAAGRHALEDPEQAQADLLTCFDRTRAVLTEELGPPPDHGGA</sequence>
<reference evidence="1 2" key="1">
    <citation type="submission" date="2018-11" db="EMBL/GenBank/DDBJ databases">
        <title>Mesobaculum littorinae gen. nov., sp. nov., isolated from Littorina scabra that represents a novel genus of the order Rhodobacteraceae.</title>
        <authorList>
            <person name="Li F."/>
        </authorList>
    </citation>
    <scope>NUCLEOTIDE SEQUENCE [LARGE SCALE GENOMIC DNA]</scope>
    <source>
        <strain evidence="1 2">M0103</strain>
    </source>
</reference>
<evidence type="ECO:0000313" key="1">
    <source>
        <dbReference type="EMBL" id="RVV98033.1"/>
    </source>
</evidence>
<dbReference type="AlphaFoldDB" id="A0A438AH39"/>
<keyword evidence="2" id="KW-1185">Reference proteome</keyword>
<dbReference type="SUPFAM" id="SSF47226">
    <property type="entry name" value="Histidine-containing phosphotransfer domain, HPT domain"/>
    <property type="match status" value="1"/>
</dbReference>
<proteinExistence type="predicted"/>
<gene>
    <name evidence="1" type="ORF">EKE94_11250</name>
</gene>
<protein>
    <recommendedName>
        <fullName evidence="3">Hpt domain-containing protein</fullName>
    </recommendedName>
</protein>
<name>A0A438AH39_9RHOB</name>
<dbReference type="InterPro" id="IPR036641">
    <property type="entry name" value="HPT_dom_sf"/>
</dbReference>
<organism evidence="1 2">
    <name type="scientific">Mesobaculum littorinae</name>
    <dbReference type="NCBI Taxonomy" id="2486419"/>
    <lineage>
        <taxon>Bacteria</taxon>
        <taxon>Pseudomonadati</taxon>
        <taxon>Pseudomonadota</taxon>
        <taxon>Alphaproteobacteria</taxon>
        <taxon>Rhodobacterales</taxon>
        <taxon>Roseobacteraceae</taxon>
        <taxon>Mesobaculum</taxon>
    </lineage>
</organism>
<dbReference type="Gene3D" id="1.20.120.160">
    <property type="entry name" value="HPT domain"/>
    <property type="match status" value="1"/>
</dbReference>
<dbReference type="RefSeq" id="WP_127906698.1">
    <property type="nucleotide sequence ID" value="NZ_RQXX01000003.1"/>
</dbReference>
<evidence type="ECO:0008006" key="3">
    <source>
        <dbReference type="Google" id="ProtNLM"/>
    </source>
</evidence>
<dbReference type="EMBL" id="RQXX01000003">
    <property type="protein sequence ID" value="RVV98033.1"/>
    <property type="molecule type" value="Genomic_DNA"/>
</dbReference>
<comment type="caution">
    <text evidence="1">The sequence shown here is derived from an EMBL/GenBank/DDBJ whole genome shotgun (WGS) entry which is preliminary data.</text>
</comment>
<dbReference type="OrthoDB" id="7867809at2"/>